<sequence>MNGYIRLRLMRLAKKVRGTVEASDSFRGKLVKTMREEASCCKTSCIYQGEEDQSFPIRSSSESKMACTKRDGEQFVIEEIIEEGNRWPNIEIEEVRMKASQCEEGFFKAIEGNAKEYQIRGMELAVVVLN</sequence>
<dbReference type="EMBL" id="BQNB010016283">
    <property type="protein sequence ID" value="GJT49982.1"/>
    <property type="molecule type" value="Genomic_DNA"/>
</dbReference>
<evidence type="ECO:0000313" key="1">
    <source>
        <dbReference type="EMBL" id="GJT49982.1"/>
    </source>
</evidence>
<evidence type="ECO:0000313" key="2">
    <source>
        <dbReference type="Proteomes" id="UP001151760"/>
    </source>
</evidence>
<protein>
    <submittedName>
        <fullName evidence="1">Uncharacterized protein</fullName>
    </submittedName>
</protein>
<proteinExistence type="predicted"/>
<keyword evidence="2" id="KW-1185">Reference proteome</keyword>
<organism evidence="1 2">
    <name type="scientific">Tanacetum coccineum</name>
    <dbReference type="NCBI Taxonomy" id="301880"/>
    <lineage>
        <taxon>Eukaryota</taxon>
        <taxon>Viridiplantae</taxon>
        <taxon>Streptophyta</taxon>
        <taxon>Embryophyta</taxon>
        <taxon>Tracheophyta</taxon>
        <taxon>Spermatophyta</taxon>
        <taxon>Magnoliopsida</taxon>
        <taxon>eudicotyledons</taxon>
        <taxon>Gunneridae</taxon>
        <taxon>Pentapetalae</taxon>
        <taxon>asterids</taxon>
        <taxon>campanulids</taxon>
        <taxon>Asterales</taxon>
        <taxon>Asteraceae</taxon>
        <taxon>Asteroideae</taxon>
        <taxon>Anthemideae</taxon>
        <taxon>Anthemidinae</taxon>
        <taxon>Tanacetum</taxon>
    </lineage>
</organism>
<name>A0ABQ5EGP5_9ASTR</name>
<accession>A0ABQ5EGP5</accession>
<reference evidence="1" key="2">
    <citation type="submission" date="2022-01" db="EMBL/GenBank/DDBJ databases">
        <authorList>
            <person name="Yamashiro T."/>
            <person name="Shiraishi A."/>
            <person name="Satake H."/>
            <person name="Nakayama K."/>
        </authorList>
    </citation>
    <scope>NUCLEOTIDE SEQUENCE</scope>
</reference>
<gene>
    <name evidence="1" type="ORF">Tco_0976139</name>
</gene>
<dbReference type="Proteomes" id="UP001151760">
    <property type="component" value="Unassembled WGS sequence"/>
</dbReference>
<reference evidence="1" key="1">
    <citation type="journal article" date="2022" name="Int. J. Mol. Sci.">
        <title>Draft Genome of Tanacetum Coccineum: Genomic Comparison of Closely Related Tanacetum-Family Plants.</title>
        <authorList>
            <person name="Yamashiro T."/>
            <person name="Shiraishi A."/>
            <person name="Nakayama K."/>
            <person name="Satake H."/>
        </authorList>
    </citation>
    <scope>NUCLEOTIDE SEQUENCE</scope>
</reference>
<comment type="caution">
    <text evidence="1">The sequence shown here is derived from an EMBL/GenBank/DDBJ whole genome shotgun (WGS) entry which is preliminary data.</text>
</comment>